<evidence type="ECO:0000259" key="15">
    <source>
        <dbReference type="Pfam" id="PF07687"/>
    </source>
</evidence>
<evidence type="ECO:0000256" key="1">
    <source>
        <dbReference type="ARBA" id="ARBA00001941"/>
    </source>
</evidence>
<dbReference type="FunFam" id="3.30.70.360:FF:000011">
    <property type="entry name" value="Succinyl-diaminopimelate desuccinylase"/>
    <property type="match status" value="1"/>
</dbReference>
<keyword evidence="7" id="KW-0479">Metal-binding</keyword>
<dbReference type="eggNOG" id="COG0624">
    <property type="taxonomic scope" value="Bacteria"/>
</dbReference>
<dbReference type="Pfam" id="PF01546">
    <property type="entry name" value="Peptidase_M20"/>
    <property type="match status" value="1"/>
</dbReference>
<dbReference type="STRING" id="1108045.GORHZ_123_00240"/>
<evidence type="ECO:0000256" key="11">
    <source>
        <dbReference type="ARBA" id="ARBA00023154"/>
    </source>
</evidence>
<keyword evidence="11" id="KW-0457">Lysine biosynthesis</keyword>
<keyword evidence="9" id="KW-0862">Zinc</keyword>
<dbReference type="AlphaFoldDB" id="K6VVZ6"/>
<dbReference type="Gene3D" id="3.40.630.10">
    <property type="entry name" value="Zn peptidases"/>
    <property type="match status" value="1"/>
</dbReference>
<dbReference type="EC" id="3.5.1.18" evidence="5 14"/>
<dbReference type="Pfam" id="PF07687">
    <property type="entry name" value="M20_dimer"/>
    <property type="match status" value="1"/>
</dbReference>
<sequence>MHTGPGAAARYGEGVSTPVLDLHADPVDLTAALVDIESESRNETAIADAVEAALRTQTTGFEIVRHGNRVLARTDRGRPSRVILAGHLDTVPVAGNLPHRRETGGPDGDVLHGCGTVDMKSGDAVFLHLAATMTDPAHDLTLIFYDCEEIAAEFNGLGAVERELPDWLRGDVAILGEPTAGLIEAGCQGTLRVRLSARGVRAHSARSWMGDNAIHKLGGVLTTLAAYRPRRVDIDGCEYREGLSAVGIGGGVAGNVVPDESWVDVNFRFAPDRSVEQAVAHVREVFADQLADAELTFAVTDSAAGALPGLSHPAAAALVSAADGRFRAKYGWTDVSRFSALGIPAVNLGPGDPNLAHRVDERVPVSQIGAVADLLRAFLSGQLA</sequence>
<dbReference type="SUPFAM" id="SSF55031">
    <property type="entry name" value="Bacterial exopeptidase dimerisation domain"/>
    <property type="match status" value="1"/>
</dbReference>
<evidence type="ECO:0000313" key="16">
    <source>
        <dbReference type="EMBL" id="GAB91080.1"/>
    </source>
</evidence>
<comment type="cofactor">
    <cofactor evidence="2">
        <name>Zn(2+)</name>
        <dbReference type="ChEBI" id="CHEBI:29105"/>
    </cofactor>
</comment>
<keyword evidence="17" id="KW-1185">Reference proteome</keyword>
<keyword evidence="8" id="KW-0378">Hydrolase</keyword>
<dbReference type="NCBIfam" id="TIGR01900">
    <property type="entry name" value="dapE-gram_pos"/>
    <property type="match status" value="1"/>
</dbReference>
<evidence type="ECO:0000256" key="3">
    <source>
        <dbReference type="ARBA" id="ARBA00005130"/>
    </source>
</evidence>
<dbReference type="InterPro" id="IPR002933">
    <property type="entry name" value="Peptidase_M20"/>
</dbReference>
<keyword evidence="12" id="KW-0170">Cobalt</keyword>
<evidence type="ECO:0000256" key="10">
    <source>
        <dbReference type="ARBA" id="ARBA00022915"/>
    </source>
</evidence>
<dbReference type="GO" id="GO:0006526">
    <property type="term" value="P:L-arginine biosynthetic process"/>
    <property type="evidence" value="ECO:0007669"/>
    <property type="project" value="TreeGrafter"/>
</dbReference>
<comment type="subunit">
    <text evidence="4">Homodimer.</text>
</comment>
<name>K6VVZ6_9ACTN</name>
<feature type="domain" description="Peptidase M20 dimerisation" evidence="15">
    <location>
        <begin position="189"/>
        <end position="291"/>
    </location>
</feature>
<dbReference type="PANTHER" id="PTHR43808:SF31">
    <property type="entry name" value="N-ACETYL-L-CITRULLINE DEACETYLASE"/>
    <property type="match status" value="1"/>
</dbReference>
<evidence type="ECO:0000256" key="8">
    <source>
        <dbReference type="ARBA" id="ARBA00022801"/>
    </source>
</evidence>
<proteinExistence type="predicted"/>
<dbReference type="GO" id="GO:0009089">
    <property type="term" value="P:lysine biosynthetic process via diaminopimelate"/>
    <property type="evidence" value="ECO:0007669"/>
    <property type="project" value="UniProtKB-UniRule"/>
</dbReference>
<comment type="pathway">
    <text evidence="3">Amino-acid biosynthesis; L-lysine biosynthesis via DAP pathway; LL-2,6-diaminopimelate from (S)-tetrahydrodipicolinate (succinylase route): step 3/3.</text>
</comment>
<dbReference type="GO" id="GO:0009014">
    <property type="term" value="F:succinyl-diaminopimelate desuccinylase activity"/>
    <property type="evidence" value="ECO:0007669"/>
    <property type="project" value="UniProtKB-UniRule"/>
</dbReference>
<evidence type="ECO:0000256" key="4">
    <source>
        <dbReference type="ARBA" id="ARBA00011738"/>
    </source>
</evidence>
<dbReference type="Gene3D" id="3.30.70.360">
    <property type="match status" value="1"/>
</dbReference>
<dbReference type="GO" id="GO:0046872">
    <property type="term" value="F:metal ion binding"/>
    <property type="evidence" value="ECO:0007669"/>
    <property type="project" value="UniProtKB-KW"/>
</dbReference>
<evidence type="ECO:0000256" key="9">
    <source>
        <dbReference type="ARBA" id="ARBA00022833"/>
    </source>
</evidence>
<evidence type="ECO:0000256" key="7">
    <source>
        <dbReference type="ARBA" id="ARBA00022723"/>
    </source>
</evidence>
<comment type="catalytic activity">
    <reaction evidence="13">
        <text>N-succinyl-(2S,6S)-2,6-diaminopimelate + H2O = (2S,6S)-2,6-diaminopimelate + succinate</text>
        <dbReference type="Rhea" id="RHEA:22608"/>
        <dbReference type="ChEBI" id="CHEBI:15377"/>
        <dbReference type="ChEBI" id="CHEBI:30031"/>
        <dbReference type="ChEBI" id="CHEBI:57609"/>
        <dbReference type="ChEBI" id="CHEBI:58087"/>
        <dbReference type="EC" id="3.5.1.18"/>
    </reaction>
</comment>
<dbReference type="InterPro" id="IPR036264">
    <property type="entry name" value="Bact_exopeptidase_dim_dom"/>
</dbReference>
<evidence type="ECO:0000256" key="2">
    <source>
        <dbReference type="ARBA" id="ARBA00001947"/>
    </source>
</evidence>
<accession>K6VVZ6</accession>
<evidence type="ECO:0000256" key="13">
    <source>
        <dbReference type="ARBA" id="ARBA00051301"/>
    </source>
</evidence>
<organism evidence="16 17">
    <name type="scientific">Gordonia rhizosphera NBRC 16068</name>
    <dbReference type="NCBI Taxonomy" id="1108045"/>
    <lineage>
        <taxon>Bacteria</taxon>
        <taxon>Bacillati</taxon>
        <taxon>Actinomycetota</taxon>
        <taxon>Actinomycetes</taxon>
        <taxon>Mycobacteriales</taxon>
        <taxon>Gordoniaceae</taxon>
        <taxon>Gordonia</taxon>
    </lineage>
</organism>
<keyword evidence="6" id="KW-0028">Amino-acid biosynthesis</keyword>
<evidence type="ECO:0000256" key="14">
    <source>
        <dbReference type="NCBIfam" id="TIGR01900"/>
    </source>
</evidence>
<dbReference type="InterPro" id="IPR011650">
    <property type="entry name" value="Peptidase_M20_dimer"/>
</dbReference>
<evidence type="ECO:0000256" key="5">
    <source>
        <dbReference type="ARBA" id="ARBA00011921"/>
    </source>
</evidence>
<dbReference type="GO" id="GO:0019877">
    <property type="term" value="P:diaminopimelate biosynthetic process"/>
    <property type="evidence" value="ECO:0007669"/>
    <property type="project" value="UniProtKB-KW"/>
</dbReference>
<dbReference type="PANTHER" id="PTHR43808">
    <property type="entry name" value="ACETYLORNITHINE DEACETYLASE"/>
    <property type="match status" value="1"/>
</dbReference>
<dbReference type="InterPro" id="IPR050072">
    <property type="entry name" value="Peptidase_M20A"/>
</dbReference>
<dbReference type="EMBL" id="BAHC01000123">
    <property type="protein sequence ID" value="GAB91080.1"/>
    <property type="molecule type" value="Genomic_DNA"/>
</dbReference>
<comment type="cofactor">
    <cofactor evidence="1">
        <name>Co(2+)</name>
        <dbReference type="ChEBI" id="CHEBI:48828"/>
    </cofactor>
</comment>
<evidence type="ECO:0000256" key="6">
    <source>
        <dbReference type="ARBA" id="ARBA00022605"/>
    </source>
</evidence>
<gene>
    <name evidence="16" type="primary">dapE</name>
    <name evidence="16" type="ORF">GORHZ_123_00240</name>
</gene>
<dbReference type="Proteomes" id="UP000008363">
    <property type="component" value="Unassembled WGS sequence"/>
</dbReference>
<protein>
    <recommendedName>
        <fullName evidence="5 14">Succinyl-diaminopimelate desuccinylase</fullName>
        <ecNumber evidence="5 14">3.5.1.18</ecNumber>
    </recommendedName>
</protein>
<evidence type="ECO:0000256" key="12">
    <source>
        <dbReference type="ARBA" id="ARBA00023285"/>
    </source>
</evidence>
<dbReference type="InterPro" id="IPR010174">
    <property type="entry name" value="Succinyl-DAP_deSuclase_DapE"/>
</dbReference>
<reference evidence="16 17" key="1">
    <citation type="submission" date="2012-08" db="EMBL/GenBank/DDBJ databases">
        <title>Whole genome shotgun sequence of Gordonia rhizosphera NBRC 16068.</title>
        <authorList>
            <person name="Takarada H."/>
            <person name="Isaki S."/>
            <person name="Hosoyama A."/>
            <person name="Tsuchikane K."/>
            <person name="Katsumata H."/>
            <person name="Baba S."/>
            <person name="Ohji S."/>
            <person name="Yamazaki S."/>
            <person name="Fujita N."/>
        </authorList>
    </citation>
    <scope>NUCLEOTIDE SEQUENCE [LARGE SCALE GENOMIC DNA]</scope>
    <source>
        <strain evidence="16 17">NBRC 16068</strain>
    </source>
</reference>
<evidence type="ECO:0000313" key="17">
    <source>
        <dbReference type="Proteomes" id="UP000008363"/>
    </source>
</evidence>
<comment type="caution">
    <text evidence="16">The sequence shown here is derived from an EMBL/GenBank/DDBJ whole genome shotgun (WGS) entry which is preliminary data.</text>
</comment>
<dbReference type="GO" id="GO:0008777">
    <property type="term" value="F:acetylornithine deacetylase activity"/>
    <property type="evidence" value="ECO:0007669"/>
    <property type="project" value="TreeGrafter"/>
</dbReference>
<dbReference type="SUPFAM" id="SSF53187">
    <property type="entry name" value="Zn-dependent exopeptidases"/>
    <property type="match status" value="1"/>
</dbReference>
<keyword evidence="10" id="KW-0220">Diaminopimelate biosynthesis</keyword>